<proteinExistence type="predicted"/>
<accession>A0A9P7NAW1</accession>
<gene>
    <name evidence="1" type="ORF">E4U43_001059</name>
</gene>
<dbReference type="AlphaFoldDB" id="A0A9P7NAW1"/>
<dbReference type="EMBL" id="SRPW01001327">
    <property type="protein sequence ID" value="KAG6002722.1"/>
    <property type="molecule type" value="Genomic_DNA"/>
</dbReference>
<dbReference type="Proteomes" id="UP000748025">
    <property type="component" value="Unassembled WGS sequence"/>
</dbReference>
<reference evidence="1" key="1">
    <citation type="journal article" date="2020" name="bioRxiv">
        <title>Whole genome comparisons of ergot fungi reveals the divergence and evolution of species within the genus Claviceps are the result of varying mechanisms driving genome evolution and host range expansion.</title>
        <authorList>
            <person name="Wyka S.A."/>
            <person name="Mondo S.J."/>
            <person name="Liu M."/>
            <person name="Dettman J."/>
            <person name="Nalam V."/>
            <person name="Broders K.D."/>
        </authorList>
    </citation>
    <scope>NUCLEOTIDE SEQUENCE</scope>
    <source>
        <strain evidence="1">CCC 602</strain>
    </source>
</reference>
<evidence type="ECO:0000313" key="1">
    <source>
        <dbReference type="EMBL" id="KAG6002722.1"/>
    </source>
</evidence>
<name>A0A9P7NAW1_9HYPO</name>
<organism evidence="1 2">
    <name type="scientific">Claviceps pusilla</name>
    <dbReference type="NCBI Taxonomy" id="123648"/>
    <lineage>
        <taxon>Eukaryota</taxon>
        <taxon>Fungi</taxon>
        <taxon>Dikarya</taxon>
        <taxon>Ascomycota</taxon>
        <taxon>Pezizomycotina</taxon>
        <taxon>Sordariomycetes</taxon>
        <taxon>Hypocreomycetidae</taxon>
        <taxon>Hypocreales</taxon>
        <taxon>Clavicipitaceae</taxon>
        <taxon>Claviceps</taxon>
    </lineage>
</organism>
<comment type="caution">
    <text evidence="1">The sequence shown here is derived from an EMBL/GenBank/DDBJ whole genome shotgun (WGS) entry which is preliminary data.</text>
</comment>
<keyword evidence="2" id="KW-1185">Reference proteome</keyword>
<evidence type="ECO:0000313" key="2">
    <source>
        <dbReference type="Proteomes" id="UP000748025"/>
    </source>
</evidence>
<protein>
    <submittedName>
        <fullName evidence="1">Uncharacterized protein</fullName>
    </submittedName>
</protein>
<sequence length="135" mass="16143">MRHHTITARTPWPQIPIPFHGQIILNHHGSLSAAGLQRIVTNRNCSRWKHKLQICFAHVGMTRFWETKVWYIPYASHMVWLAWQSITTWFRINKLRQKRRLQPRTSCLILTPTYDFGREVRSITPDRYQTLVQLP</sequence>